<organism evidence="3 4">
    <name type="scientific">Sediminispirochaeta smaragdinae (strain DSM 11293 / JCM 15392 / SEBR 4228)</name>
    <name type="common">Spirochaeta smaragdinae</name>
    <dbReference type="NCBI Taxonomy" id="573413"/>
    <lineage>
        <taxon>Bacteria</taxon>
        <taxon>Pseudomonadati</taxon>
        <taxon>Spirochaetota</taxon>
        <taxon>Spirochaetia</taxon>
        <taxon>Spirochaetales</taxon>
        <taxon>Spirochaetaceae</taxon>
        <taxon>Sediminispirochaeta</taxon>
    </lineage>
</organism>
<reference evidence="3 4" key="1">
    <citation type="journal article" date="2010" name="Stand. Genomic Sci.">
        <title>Complete genome sequence of Spirochaeta smaragdinae type strain (SEBR 4228).</title>
        <authorList>
            <person name="Mavromatis K."/>
            <person name="Yasawong M."/>
            <person name="Chertkov O."/>
            <person name="Lapidus A."/>
            <person name="Lucas S."/>
            <person name="Nolan M."/>
            <person name="Del Rio T.G."/>
            <person name="Tice H."/>
            <person name="Cheng J.F."/>
            <person name="Pitluck S."/>
            <person name="Liolios K."/>
            <person name="Ivanova N."/>
            <person name="Tapia R."/>
            <person name="Han C."/>
            <person name="Bruce D."/>
            <person name="Goodwin L."/>
            <person name="Pati A."/>
            <person name="Chen A."/>
            <person name="Palaniappan K."/>
            <person name="Land M."/>
            <person name="Hauser L."/>
            <person name="Chang Y.J."/>
            <person name="Jeffries C.D."/>
            <person name="Detter J.C."/>
            <person name="Rohde M."/>
            <person name="Brambilla E."/>
            <person name="Spring S."/>
            <person name="Goker M."/>
            <person name="Sikorski J."/>
            <person name="Woyke T."/>
            <person name="Bristow J."/>
            <person name="Eisen J.A."/>
            <person name="Markowitz V."/>
            <person name="Hugenholtz P."/>
            <person name="Klenk H.P."/>
            <person name="Kyrpides N.C."/>
        </authorList>
    </citation>
    <scope>NUCLEOTIDE SEQUENCE [LARGE SCALE GENOMIC DNA]</scope>
    <source>
        <strain evidence="4">DSM 11293 / JCM 15392 / SEBR 4228</strain>
    </source>
</reference>
<sequence length="755" mass="81460">MPVSGTTVFRNDAVSKVTGRAKYTDDLKFYGMAHAVVVYTGYVRAEHLRVDVDAASASPGVLGVFTAADIPGQICFGQINRDYAMLAQERILCEGDVIALVVAETRAAALAAAPLVKEQADELPPVTDPFEALKPDAPILRPGSAGNTNRINHGRVRKGDAEAVLQGCDLVLDEEFSTQFIEHAYMEPEAGIAVPRPDGVIEIYGSMQHPYSTRRFVSAMLGEPLANVEVYMTPMGGGFGGKDDTAAIVCARAALAARKLNRPVKLTYDRSWSMKESYKRHPYHLHYRVGFDKRGKLRGADIDMVSDSGAYTSVTPWVNWRSTAQCCGPYTADAVRMDIVAATTNNVFTGAMRGFGAPQVNFAVEQLMDMAAEKLGLSPVEIRRINMVKQGDATITGQVLDNHTVSLEAVMDRLLAESSYREKYPSCSRGKGEGDELYGIGFSISYRGASLGAEGMDYCSSIINCQMDGSILLEAAIHENGQGAESVQMMILSEELGVPLSRIRYKRPSTSNIPDGGTTVATRGTIMGGGAVAIAARNLKKLIAETLAEELGGDPSEVVFENDTVSVPLGKSFSWEEAMKAMHLHRVYPYAFGTFQAPHVSWDEELGQGDAYFTFVYSAQAAELTVSRKTGKIKLLSLTAVHDIGRAINRAMVLGQMYGGIAQAVGQALSEDLAVREGRIGNLNLDKYKIPRAKDLPEIKGIIVENPDPTSPTGAKGIGEPALELMAPAIANAVYNATGLRFHNLPITITPEDLK</sequence>
<dbReference type="OrthoDB" id="9759099at2"/>
<name>E1R3T4_SEDSS</name>
<protein>
    <submittedName>
        <fullName evidence="3">Aldehyde oxidase and xanthine dehydrogenase molybdopterin binding protein</fullName>
    </submittedName>
</protein>
<gene>
    <name evidence="3" type="ordered locus">Spirs_2952</name>
</gene>
<dbReference type="InterPro" id="IPR036856">
    <property type="entry name" value="Ald_Oxase/Xan_DH_a/b_sf"/>
</dbReference>
<dbReference type="KEGG" id="ssm:Spirs_2952"/>
<dbReference type="Pfam" id="PF01315">
    <property type="entry name" value="Ald_Xan_dh_C"/>
    <property type="match status" value="1"/>
</dbReference>
<evidence type="ECO:0000313" key="3">
    <source>
        <dbReference type="EMBL" id="ADK82055.1"/>
    </source>
</evidence>
<dbReference type="SMART" id="SM01008">
    <property type="entry name" value="Ald_Xan_dh_C"/>
    <property type="match status" value="1"/>
</dbReference>
<dbReference type="InterPro" id="IPR000674">
    <property type="entry name" value="Ald_Oxase/Xan_DH_a/b"/>
</dbReference>
<dbReference type="STRING" id="573413.Spirs_2952"/>
<dbReference type="AlphaFoldDB" id="E1R3T4"/>
<dbReference type="GO" id="GO:0005506">
    <property type="term" value="F:iron ion binding"/>
    <property type="evidence" value="ECO:0007669"/>
    <property type="project" value="InterPro"/>
</dbReference>
<dbReference type="FunFam" id="3.30.365.10:FF:000001">
    <property type="entry name" value="Xanthine dehydrogenase oxidase"/>
    <property type="match status" value="1"/>
</dbReference>
<evidence type="ECO:0000313" key="4">
    <source>
        <dbReference type="Proteomes" id="UP000002318"/>
    </source>
</evidence>
<dbReference type="HOGENOM" id="CLU_001681_2_3_12"/>
<accession>E1R3T4</accession>
<dbReference type="Gene3D" id="3.90.1170.50">
    <property type="entry name" value="Aldehyde oxidase/xanthine dehydrogenase, a/b hammerhead"/>
    <property type="match status" value="1"/>
</dbReference>
<dbReference type="InterPro" id="IPR016208">
    <property type="entry name" value="Ald_Oxase/xanthine_DH-like"/>
</dbReference>
<feature type="domain" description="Aldehyde oxidase/xanthine dehydrogenase a/b hammerhead" evidence="2">
    <location>
        <begin position="18"/>
        <end position="124"/>
    </location>
</feature>
<dbReference type="InterPro" id="IPR037165">
    <property type="entry name" value="AldOxase/xan_DH_Mopterin-bd_sf"/>
</dbReference>
<keyword evidence="4" id="KW-1185">Reference proteome</keyword>
<dbReference type="PANTHER" id="PTHR11908">
    <property type="entry name" value="XANTHINE DEHYDROGENASE"/>
    <property type="match status" value="1"/>
</dbReference>
<dbReference type="PANTHER" id="PTHR11908:SF157">
    <property type="entry name" value="XANTHINE DEHYDROGENASE SUBUNIT D-RELATED"/>
    <property type="match status" value="1"/>
</dbReference>
<dbReference type="EMBL" id="CP002116">
    <property type="protein sequence ID" value="ADK82055.1"/>
    <property type="molecule type" value="Genomic_DNA"/>
</dbReference>
<dbReference type="Pfam" id="PF20256">
    <property type="entry name" value="MoCoBD_2"/>
    <property type="match status" value="1"/>
</dbReference>
<proteinExistence type="predicted"/>
<evidence type="ECO:0000256" key="1">
    <source>
        <dbReference type="ARBA" id="ARBA00053029"/>
    </source>
</evidence>
<dbReference type="GO" id="GO:0016491">
    <property type="term" value="F:oxidoreductase activity"/>
    <property type="evidence" value="ECO:0007669"/>
    <property type="project" value="InterPro"/>
</dbReference>
<dbReference type="InterPro" id="IPR008274">
    <property type="entry name" value="AldOxase/xan_DH_MoCoBD1"/>
</dbReference>
<dbReference type="SUPFAM" id="SSF54665">
    <property type="entry name" value="CO dehydrogenase molybdoprotein N-domain-like"/>
    <property type="match status" value="1"/>
</dbReference>
<dbReference type="InterPro" id="IPR046867">
    <property type="entry name" value="AldOxase/xan_DH_MoCoBD2"/>
</dbReference>
<evidence type="ECO:0000259" key="2">
    <source>
        <dbReference type="SMART" id="SM01008"/>
    </source>
</evidence>
<dbReference type="SUPFAM" id="SSF56003">
    <property type="entry name" value="Molybdenum cofactor-binding domain"/>
    <property type="match status" value="1"/>
</dbReference>
<dbReference type="eggNOG" id="COG1529">
    <property type="taxonomic scope" value="Bacteria"/>
</dbReference>
<dbReference type="Proteomes" id="UP000002318">
    <property type="component" value="Chromosome"/>
</dbReference>
<dbReference type="Gene3D" id="3.30.365.10">
    <property type="entry name" value="Aldehyde oxidase/xanthine dehydrogenase, molybdopterin binding domain"/>
    <property type="match status" value="4"/>
</dbReference>
<dbReference type="Pfam" id="PF02738">
    <property type="entry name" value="MoCoBD_1"/>
    <property type="match status" value="1"/>
</dbReference>
<comment type="cofactor">
    <cofactor evidence="1">
        <name>Mo-molybdopterin cytosine dinucleotide</name>
        <dbReference type="ChEBI" id="CHEBI:71308"/>
    </cofactor>
</comment>
<dbReference type="RefSeq" id="WP_013255514.1">
    <property type="nucleotide sequence ID" value="NC_014364.1"/>
</dbReference>